<dbReference type="GO" id="GO:0010468">
    <property type="term" value="P:regulation of gene expression"/>
    <property type="evidence" value="ECO:0007669"/>
    <property type="project" value="UniProtKB-ARBA"/>
</dbReference>
<dbReference type="InterPro" id="IPR048008">
    <property type="entry name" value="NR_LBD_DmE78-like"/>
</dbReference>
<dbReference type="InterPro" id="IPR001728">
    <property type="entry name" value="ThyrH_rcpt"/>
</dbReference>
<name>A0ABD0YIB2_9HEMI</name>
<keyword evidence="15" id="KW-1185">Reference proteome</keyword>
<keyword evidence="8" id="KW-0804">Transcription</keyword>
<evidence type="ECO:0000259" key="13">
    <source>
        <dbReference type="PROSITE" id="PS51843"/>
    </source>
</evidence>
<dbReference type="InterPro" id="IPR013088">
    <property type="entry name" value="Znf_NHR/GATA"/>
</dbReference>
<dbReference type="InterPro" id="IPR001723">
    <property type="entry name" value="Nuclear_hrmn_rcpt"/>
</dbReference>
<dbReference type="EMBL" id="JBFDAA010000007">
    <property type="protein sequence ID" value="KAL1131028.1"/>
    <property type="molecule type" value="Genomic_DNA"/>
</dbReference>
<keyword evidence="3" id="KW-0479">Metal-binding</keyword>
<dbReference type="PANTHER" id="PTHR45805:SF10">
    <property type="entry name" value="ECDYSONE-INDUCED PROTEIN 78C"/>
    <property type="match status" value="1"/>
</dbReference>
<reference evidence="14 15" key="1">
    <citation type="submission" date="2024-07" db="EMBL/GenBank/DDBJ databases">
        <title>Chromosome-level genome assembly of the water stick insect Ranatra chinensis (Heteroptera: Nepidae).</title>
        <authorList>
            <person name="Liu X."/>
        </authorList>
    </citation>
    <scope>NUCLEOTIDE SEQUENCE [LARGE SCALE GENOMIC DNA]</scope>
    <source>
        <strain evidence="14">Cailab_2021Rc</strain>
        <tissue evidence="14">Muscle</tissue>
    </source>
</reference>
<evidence type="ECO:0000256" key="8">
    <source>
        <dbReference type="ARBA" id="ARBA00023163"/>
    </source>
</evidence>
<evidence type="ECO:0000256" key="11">
    <source>
        <dbReference type="SAM" id="MobiDB-lite"/>
    </source>
</evidence>
<dbReference type="InterPro" id="IPR001628">
    <property type="entry name" value="Znf_hrmn_rcpt"/>
</dbReference>
<evidence type="ECO:0000256" key="4">
    <source>
        <dbReference type="ARBA" id="ARBA00022771"/>
    </source>
</evidence>
<comment type="similarity">
    <text evidence="2">Belongs to the nuclear hormone receptor family. NR1 subfamily.</text>
</comment>
<keyword evidence="7" id="KW-0238">DNA-binding</keyword>
<keyword evidence="9" id="KW-0675">Receptor</keyword>
<evidence type="ECO:0000259" key="12">
    <source>
        <dbReference type="PROSITE" id="PS51030"/>
    </source>
</evidence>
<dbReference type="PRINTS" id="PR00546">
    <property type="entry name" value="THYROIDHORMR"/>
</dbReference>
<evidence type="ECO:0000256" key="9">
    <source>
        <dbReference type="ARBA" id="ARBA00023170"/>
    </source>
</evidence>
<keyword evidence="4" id="KW-0863">Zinc-finger</keyword>
<dbReference type="PANTHER" id="PTHR45805">
    <property type="entry name" value="NUCLEAR HORMONE RECEPTOR HR3-RELATED"/>
    <property type="match status" value="1"/>
</dbReference>
<evidence type="ECO:0000256" key="7">
    <source>
        <dbReference type="ARBA" id="ARBA00023125"/>
    </source>
</evidence>
<dbReference type="PROSITE" id="PS51030">
    <property type="entry name" value="NUCLEAR_REC_DBD_2"/>
    <property type="match status" value="1"/>
</dbReference>
<dbReference type="SMART" id="SM00430">
    <property type="entry name" value="HOLI"/>
    <property type="match status" value="1"/>
</dbReference>
<dbReference type="CDD" id="cd06941">
    <property type="entry name" value="NR_LBD_DmE78_like"/>
    <property type="match status" value="1"/>
</dbReference>
<feature type="domain" description="Nuclear receptor" evidence="12">
    <location>
        <begin position="1"/>
        <end position="51"/>
    </location>
</feature>
<comment type="caution">
    <text evidence="14">The sequence shown here is derived from an EMBL/GenBank/DDBJ whole genome shotgun (WGS) entry which is preliminary data.</text>
</comment>
<dbReference type="PROSITE" id="PS51843">
    <property type="entry name" value="NR_LBD"/>
    <property type="match status" value="1"/>
</dbReference>
<evidence type="ECO:0008006" key="16">
    <source>
        <dbReference type="Google" id="ProtNLM"/>
    </source>
</evidence>
<evidence type="ECO:0000256" key="1">
    <source>
        <dbReference type="ARBA" id="ARBA00004123"/>
    </source>
</evidence>
<dbReference type="GO" id="GO:0003677">
    <property type="term" value="F:DNA binding"/>
    <property type="evidence" value="ECO:0007669"/>
    <property type="project" value="UniProtKB-KW"/>
</dbReference>
<dbReference type="Pfam" id="PF00104">
    <property type="entry name" value="Hormone_recep"/>
    <property type="match status" value="1"/>
</dbReference>
<evidence type="ECO:0000313" key="14">
    <source>
        <dbReference type="EMBL" id="KAL1131028.1"/>
    </source>
</evidence>
<proteinExistence type="inferred from homology"/>
<dbReference type="SUPFAM" id="SSF48508">
    <property type="entry name" value="Nuclear receptor ligand-binding domain"/>
    <property type="match status" value="1"/>
</dbReference>
<keyword evidence="5" id="KW-0862">Zinc</keyword>
<dbReference type="Proteomes" id="UP001558652">
    <property type="component" value="Unassembled WGS sequence"/>
</dbReference>
<keyword evidence="6" id="KW-0805">Transcription regulation</keyword>
<dbReference type="Pfam" id="PF00105">
    <property type="entry name" value="zf-C4"/>
    <property type="match status" value="1"/>
</dbReference>
<feature type="non-terminal residue" evidence="14">
    <location>
        <position position="1"/>
    </location>
</feature>
<feature type="compositionally biased region" description="Low complexity" evidence="11">
    <location>
        <begin position="74"/>
        <end position="86"/>
    </location>
</feature>
<evidence type="ECO:0000256" key="10">
    <source>
        <dbReference type="ARBA" id="ARBA00023242"/>
    </source>
</evidence>
<dbReference type="GO" id="GO:0008270">
    <property type="term" value="F:zinc ion binding"/>
    <property type="evidence" value="ECO:0007669"/>
    <property type="project" value="UniProtKB-KW"/>
</dbReference>
<keyword evidence="10" id="KW-0539">Nucleus</keyword>
<evidence type="ECO:0000256" key="3">
    <source>
        <dbReference type="ARBA" id="ARBA00022723"/>
    </source>
</evidence>
<dbReference type="PRINTS" id="PR00398">
    <property type="entry name" value="STRDHORMONER"/>
</dbReference>
<evidence type="ECO:0000256" key="6">
    <source>
        <dbReference type="ARBA" id="ARBA00023015"/>
    </source>
</evidence>
<dbReference type="Gene3D" id="1.10.565.10">
    <property type="entry name" value="Retinoid X Receptor"/>
    <property type="match status" value="1"/>
</dbReference>
<evidence type="ECO:0000256" key="5">
    <source>
        <dbReference type="ARBA" id="ARBA00022833"/>
    </source>
</evidence>
<gene>
    <name evidence="14" type="ORF">AAG570_012266</name>
</gene>
<protein>
    <recommendedName>
        <fullName evidence="16">Ecdysone-induced protein 78C</fullName>
    </recommendedName>
</protein>
<dbReference type="AlphaFoldDB" id="A0ABD0YIB2"/>
<dbReference type="InterPro" id="IPR000536">
    <property type="entry name" value="Nucl_hrmn_rcpt_lig-bd"/>
</dbReference>
<accession>A0ABD0YIB2</accession>
<organism evidence="14 15">
    <name type="scientific">Ranatra chinensis</name>
    <dbReference type="NCBI Taxonomy" id="642074"/>
    <lineage>
        <taxon>Eukaryota</taxon>
        <taxon>Metazoa</taxon>
        <taxon>Ecdysozoa</taxon>
        <taxon>Arthropoda</taxon>
        <taxon>Hexapoda</taxon>
        <taxon>Insecta</taxon>
        <taxon>Pterygota</taxon>
        <taxon>Neoptera</taxon>
        <taxon>Paraneoptera</taxon>
        <taxon>Hemiptera</taxon>
        <taxon>Heteroptera</taxon>
        <taxon>Panheteroptera</taxon>
        <taxon>Nepomorpha</taxon>
        <taxon>Nepidae</taxon>
        <taxon>Ranatrinae</taxon>
        <taxon>Ranatra</taxon>
    </lineage>
</organism>
<dbReference type="GO" id="GO:0005634">
    <property type="term" value="C:nucleus"/>
    <property type="evidence" value="ECO:0007669"/>
    <property type="project" value="UniProtKB-SubCell"/>
</dbReference>
<feature type="region of interest" description="Disordered" evidence="11">
    <location>
        <begin position="51"/>
        <end position="86"/>
    </location>
</feature>
<feature type="domain" description="NR LBD" evidence="13">
    <location>
        <begin position="107"/>
        <end position="337"/>
    </location>
</feature>
<evidence type="ECO:0000313" key="15">
    <source>
        <dbReference type="Proteomes" id="UP001558652"/>
    </source>
</evidence>
<dbReference type="FunFam" id="1.10.565.10:FF:000044">
    <property type="entry name" value="Ecdysone-induced protein 78C, isoform D"/>
    <property type="match status" value="1"/>
</dbReference>
<dbReference type="Gene3D" id="3.30.50.10">
    <property type="entry name" value="Erythroid Transcription Factor GATA-1, subunit A"/>
    <property type="match status" value="1"/>
</dbReference>
<dbReference type="InterPro" id="IPR035500">
    <property type="entry name" value="NHR-like_dom_sf"/>
</dbReference>
<sequence length="345" mass="39251">GFFRRSIQKQIEYRCLRDGKCLVIRLNRNRCQYCRFKKCLAVGMSRDSVRYGRVPKRSRERSEEGHQRVSTSCSSAEAEPSPEPEGVSAAYDTILAVSQAHIANCDYTEEATRGLVRKPIASPPSPVCSRPEVASSTAESLEQQRIWLWQQFATHVTPSVQRVVEFAKRVPGFCDLSQDDQLILIKIGFFELWLGHVARMTTDSSFTFADGTFVTRQQMELMYDTEFVSSLFHFTSSFNALLLNDTELALFSAIVLLSGDRPGVTDVKAIEQFQDKLIEALKVGRNHSNEPQLVATVLLKLPELRNLGAKHTLLLDWFRLNWDKLRLPPLFAEIFDIPKCEEDLQ</sequence>
<evidence type="ECO:0000256" key="2">
    <source>
        <dbReference type="ARBA" id="ARBA00008092"/>
    </source>
</evidence>
<dbReference type="SMART" id="SM00399">
    <property type="entry name" value="ZnF_C4"/>
    <property type="match status" value="1"/>
</dbReference>
<comment type="subcellular location">
    <subcellularLocation>
        <location evidence="1">Nucleus</location>
    </subcellularLocation>
</comment>